<feature type="binding site" evidence="7">
    <location>
        <position position="79"/>
    </location>
    <ligand>
        <name>Fe(3+)</name>
        <dbReference type="ChEBI" id="CHEBI:29034"/>
    </ligand>
</feature>
<comment type="function">
    <text evidence="7">Catalyzes the hydrolytic cleavage of the carbon-nitrogen bond in imidazolone-5-propanoate to yield N-formimidoyl-L-glutamate. It is the third step in the universal histidine degradation pathway.</text>
</comment>
<feature type="binding site" evidence="7">
    <location>
        <position position="247"/>
    </location>
    <ligand>
        <name>Zn(2+)</name>
        <dbReference type="ChEBI" id="CHEBI:29105"/>
    </ligand>
</feature>
<dbReference type="HAMAP" id="MF_00372">
    <property type="entry name" value="HutI"/>
    <property type="match status" value="1"/>
</dbReference>
<feature type="domain" description="Amidohydrolase-related" evidence="8">
    <location>
        <begin position="68"/>
        <end position="408"/>
    </location>
</feature>
<dbReference type="SUPFAM" id="SSF51338">
    <property type="entry name" value="Composite domain of metallo-dependent hydrolases"/>
    <property type="match status" value="1"/>
</dbReference>
<dbReference type="EC" id="3.5.2.7" evidence="1 7"/>
<keyword evidence="2 7" id="KW-0479">Metal-binding</keyword>
<evidence type="ECO:0000259" key="8">
    <source>
        <dbReference type="Pfam" id="PF01979"/>
    </source>
</evidence>
<dbReference type="FunFam" id="3.20.20.140:FF:000007">
    <property type="entry name" value="Imidazolonepropionase"/>
    <property type="match status" value="1"/>
</dbReference>
<reference evidence="10" key="1">
    <citation type="submission" date="2016-10" db="EMBL/GenBank/DDBJ databases">
        <authorList>
            <person name="Varghese N."/>
            <person name="Submissions S."/>
        </authorList>
    </citation>
    <scope>NUCLEOTIDE SEQUENCE [LARGE SCALE GENOMIC DNA]</scope>
    <source>
        <strain evidence="10">DS-12</strain>
    </source>
</reference>
<dbReference type="GO" id="GO:0008270">
    <property type="term" value="F:zinc ion binding"/>
    <property type="evidence" value="ECO:0007669"/>
    <property type="project" value="UniProtKB-UniRule"/>
</dbReference>
<dbReference type="GO" id="GO:0005506">
    <property type="term" value="F:iron ion binding"/>
    <property type="evidence" value="ECO:0007669"/>
    <property type="project" value="UniProtKB-UniRule"/>
</dbReference>
<dbReference type="Gene3D" id="2.30.40.10">
    <property type="entry name" value="Urease, subunit C, domain 1"/>
    <property type="match status" value="1"/>
</dbReference>
<feature type="binding site" evidence="7">
    <location>
        <position position="250"/>
    </location>
    <ligand>
        <name>4-imidazolone-5-propanoate</name>
        <dbReference type="ChEBI" id="CHEBI:77893"/>
    </ligand>
</feature>
<accession>A0A1I4Y4B3</accession>
<protein>
    <recommendedName>
        <fullName evidence="1 7">Imidazolonepropionase</fullName>
        <ecNumber evidence="1 7">3.5.2.7</ecNumber>
    </recommendedName>
    <alternativeName>
        <fullName evidence="7">Imidazolone-5-propionate hydrolase</fullName>
    </alternativeName>
</protein>
<evidence type="ECO:0000313" key="10">
    <source>
        <dbReference type="Proteomes" id="UP000199036"/>
    </source>
</evidence>
<dbReference type="OrthoDB" id="9776455at2"/>
<keyword evidence="4 7" id="KW-0369">Histidine metabolism</keyword>
<dbReference type="NCBIfam" id="TIGR01224">
    <property type="entry name" value="hutI"/>
    <property type="match status" value="1"/>
</dbReference>
<evidence type="ECO:0000256" key="2">
    <source>
        <dbReference type="ARBA" id="ARBA00022723"/>
    </source>
</evidence>
<comment type="cofactor">
    <cofactor evidence="7">
        <name>Zn(2+)</name>
        <dbReference type="ChEBI" id="CHEBI:29105"/>
    </cofactor>
    <cofactor evidence="7">
        <name>Fe(3+)</name>
        <dbReference type="ChEBI" id="CHEBI:29034"/>
    </cofactor>
    <text evidence="7">Binds 1 zinc or iron ion per subunit.</text>
</comment>
<keyword evidence="6 7" id="KW-0408">Iron</keyword>
<sequence>MKTLFYNIKELFQVRENNQSILKGSEMKELPSIKNAFLVVEDDLIADYGSMENAPKDFDESVDVSGKMIMPSYIDSHTHIVYAGNREQEFVDRINGLSYDEIYKRGGGILNSVEKLRNASEDELYRDAAARLEELIALGTGVIEIKSGYGLSLEAELKMLRVIKKLQENYPVKIKATFLGAHAIPPEFKGNQAGFVDAICNEMIPEIAKLGLADYVDAFLETGYFTVDETRKIIQTATKFGLKSKIHINQFTAINGIEMCVEENVLTVDHLEVVEDVDIEALKKGNTIPVALPTCSYFISIPYTPARKLLDANLPLVIASDYNPGTTPSGNMNFVVATSCIKMKLTPEEAFNAATLNAAYALEVENEYGSITKGKKASFFITKPIHSIYAIPYNFGSDLIETVYLNGKKQ</sequence>
<feature type="binding site" evidence="7">
    <location>
        <position position="86"/>
    </location>
    <ligand>
        <name>4-imidazolone-5-propanoate</name>
        <dbReference type="ChEBI" id="CHEBI:77893"/>
    </ligand>
</feature>
<feature type="binding site" evidence="7">
    <location>
        <position position="79"/>
    </location>
    <ligand>
        <name>Zn(2+)</name>
        <dbReference type="ChEBI" id="CHEBI:29105"/>
    </ligand>
</feature>
<keyword evidence="5 7" id="KW-0862">Zinc</keyword>
<feature type="binding site" evidence="7">
    <location>
        <position position="321"/>
    </location>
    <ligand>
        <name>Zn(2+)</name>
        <dbReference type="ChEBI" id="CHEBI:29105"/>
    </ligand>
</feature>
<keyword evidence="3 7" id="KW-0378">Hydrolase</keyword>
<dbReference type="EMBL" id="FOVI01000004">
    <property type="protein sequence ID" value="SFN32922.1"/>
    <property type="molecule type" value="Genomic_DNA"/>
</dbReference>
<dbReference type="SUPFAM" id="SSF51556">
    <property type="entry name" value="Metallo-dependent hydrolases"/>
    <property type="match status" value="1"/>
</dbReference>
<dbReference type="AlphaFoldDB" id="A0A1I4Y4B3"/>
<feature type="binding site" evidence="7">
    <location>
        <position position="77"/>
    </location>
    <ligand>
        <name>Fe(3+)</name>
        <dbReference type="ChEBI" id="CHEBI:29034"/>
    </ligand>
</feature>
<dbReference type="UniPathway" id="UPA00379">
    <property type="reaction ID" value="UER00551"/>
</dbReference>
<keyword evidence="7" id="KW-0963">Cytoplasm</keyword>
<dbReference type="GO" id="GO:0019556">
    <property type="term" value="P:L-histidine catabolic process to glutamate and formamide"/>
    <property type="evidence" value="ECO:0007669"/>
    <property type="project" value="UniProtKB-UniRule"/>
</dbReference>
<evidence type="ECO:0000256" key="3">
    <source>
        <dbReference type="ARBA" id="ARBA00022801"/>
    </source>
</evidence>
<dbReference type="GO" id="GO:0005737">
    <property type="term" value="C:cytoplasm"/>
    <property type="evidence" value="ECO:0007669"/>
    <property type="project" value="UniProtKB-SubCell"/>
</dbReference>
<comment type="similarity">
    <text evidence="7">Belongs to the metallo-dependent hydrolases superfamily. HutI family.</text>
</comment>
<dbReference type="InterPro" id="IPR005920">
    <property type="entry name" value="HutI"/>
</dbReference>
<dbReference type="InterPro" id="IPR011059">
    <property type="entry name" value="Metal-dep_hydrolase_composite"/>
</dbReference>
<feature type="binding site" evidence="7">
    <location>
        <position position="247"/>
    </location>
    <ligand>
        <name>Fe(3+)</name>
        <dbReference type="ChEBI" id="CHEBI:29034"/>
    </ligand>
</feature>
<dbReference type="RefSeq" id="WP_091519499.1">
    <property type="nucleotide sequence ID" value="NZ_FOVI01000004.1"/>
</dbReference>
<dbReference type="InterPro" id="IPR032466">
    <property type="entry name" value="Metal_Hydrolase"/>
</dbReference>
<comment type="catalytic activity">
    <reaction evidence="7">
        <text>4-imidazolone-5-propanoate + H2O = N-formimidoyl-L-glutamate</text>
        <dbReference type="Rhea" id="RHEA:23660"/>
        <dbReference type="ChEBI" id="CHEBI:15377"/>
        <dbReference type="ChEBI" id="CHEBI:58928"/>
        <dbReference type="ChEBI" id="CHEBI:77893"/>
        <dbReference type="EC" id="3.5.2.7"/>
    </reaction>
</comment>
<feature type="binding site" evidence="7">
    <location>
        <position position="149"/>
    </location>
    <ligand>
        <name>4-imidazolone-5-propanoate</name>
        <dbReference type="ChEBI" id="CHEBI:77893"/>
    </ligand>
</feature>
<name>A0A1I4Y4B3_9FLAO</name>
<evidence type="ECO:0000256" key="5">
    <source>
        <dbReference type="ARBA" id="ARBA00022833"/>
    </source>
</evidence>
<evidence type="ECO:0000256" key="7">
    <source>
        <dbReference type="HAMAP-Rule" id="MF_00372"/>
    </source>
</evidence>
<feature type="binding site" evidence="7">
    <location>
        <position position="325"/>
    </location>
    <ligand>
        <name>N-formimidoyl-L-glutamate</name>
        <dbReference type="ChEBI" id="CHEBI:58928"/>
    </ligand>
</feature>
<organism evidence="9 10">
    <name type="scientific">Paenimyroides ummariense</name>
    <dbReference type="NCBI Taxonomy" id="913024"/>
    <lineage>
        <taxon>Bacteria</taxon>
        <taxon>Pseudomonadati</taxon>
        <taxon>Bacteroidota</taxon>
        <taxon>Flavobacteriia</taxon>
        <taxon>Flavobacteriales</taxon>
        <taxon>Flavobacteriaceae</taxon>
        <taxon>Paenimyroides</taxon>
    </lineage>
</organism>
<dbReference type="PANTHER" id="PTHR42752">
    <property type="entry name" value="IMIDAZOLONEPROPIONASE"/>
    <property type="match status" value="1"/>
</dbReference>
<dbReference type="STRING" id="913024.SAMN05421741_1049"/>
<dbReference type="Proteomes" id="UP000199036">
    <property type="component" value="Unassembled WGS sequence"/>
</dbReference>
<gene>
    <name evidence="7" type="primary">hutI</name>
    <name evidence="9" type="ORF">SAMN05421741_1049</name>
</gene>
<feature type="binding site" evidence="7">
    <location>
        <position position="326"/>
    </location>
    <ligand>
        <name>4-imidazolone-5-propanoate</name>
        <dbReference type="ChEBI" id="CHEBI:77893"/>
    </ligand>
</feature>
<keyword evidence="10" id="KW-1185">Reference proteome</keyword>
<evidence type="ECO:0000313" key="9">
    <source>
        <dbReference type="EMBL" id="SFN32922.1"/>
    </source>
</evidence>
<evidence type="ECO:0000256" key="1">
    <source>
        <dbReference type="ARBA" id="ARBA00012864"/>
    </source>
</evidence>
<comment type="subcellular location">
    <subcellularLocation>
        <location evidence="7">Cytoplasm</location>
    </subcellularLocation>
</comment>
<feature type="binding site" evidence="7">
    <location>
        <position position="77"/>
    </location>
    <ligand>
        <name>Zn(2+)</name>
        <dbReference type="ChEBI" id="CHEBI:29105"/>
    </ligand>
</feature>
<proteinExistence type="inferred from homology"/>
<dbReference type="Gene3D" id="3.20.20.140">
    <property type="entry name" value="Metal-dependent hydrolases"/>
    <property type="match status" value="1"/>
</dbReference>
<feature type="binding site" evidence="7">
    <location>
        <position position="182"/>
    </location>
    <ligand>
        <name>4-imidazolone-5-propanoate</name>
        <dbReference type="ChEBI" id="CHEBI:77893"/>
    </ligand>
</feature>
<feature type="binding site" evidence="7">
    <location>
        <position position="149"/>
    </location>
    <ligand>
        <name>N-formimidoyl-L-glutamate</name>
        <dbReference type="ChEBI" id="CHEBI:58928"/>
    </ligand>
</feature>
<dbReference type="Pfam" id="PF01979">
    <property type="entry name" value="Amidohydro_1"/>
    <property type="match status" value="1"/>
</dbReference>
<dbReference type="GO" id="GO:0050480">
    <property type="term" value="F:imidazolonepropionase activity"/>
    <property type="evidence" value="ECO:0007669"/>
    <property type="project" value="UniProtKB-UniRule"/>
</dbReference>
<evidence type="ECO:0000256" key="6">
    <source>
        <dbReference type="ARBA" id="ARBA00023004"/>
    </source>
</evidence>
<dbReference type="GO" id="GO:0019557">
    <property type="term" value="P:L-histidine catabolic process to glutamate and formate"/>
    <property type="evidence" value="ECO:0007669"/>
    <property type="project" value="UniProtKB-UniPathway"/>
</dbReference>
<evidence type="ECO:0000256" key="4">
    <source>
        <dbReference type="ARBA" id="ARBA00022808"/>
    </source>
</evidence>
<dbReference type="InterPro" id="IPR006680">
    <property type="entry name" value="Amidohydro-rel"/>
</dbReference>
<comment type="pathway">
    <text evidence="7">Amino-acid degradation; L-histidine degradation into L-glutamate; N-formimidoyl-L-glutamate from L-histidine: step 3/3.</text>
</comment>
<feature type="binding site" evidence="7">
    <location>
        <position position="321"/>
    </location>
    <ligand>
        <name>Fe(3+)</name>
        <dbReference type="ChEBI" id="CHEBI:29034"/>
    </ligand>
</feature>
<feature type="binding site" evidence="7">
    <location>
        <position position="323"/>
    </location>
    <ligand>
        <name>N-formimidoyl-L-glutamate</name>
        <dbReference type="ChEBI" id="CHEBI:58928"/>
    </ligand>
</feature>
<dbReference type="PANTHER" id="PTHR42752:SF1">
    <property type="entry name" value="IMIDAZOLONEPROPIONASE-RELATED"/>
    <property type="match status" value="1"/>
</dbReference>